<reference evidence="1" key="2">
    <citation type="journal article" date="2021" name="PeerJ">
        <title>Extensive microbial diversity within the chicken gut microbiome revealed by metagenomics and culture.</title>
        <authorList>
            <person name="Gilroy R."/>
            <person name="Ravi A."/>
            <person name="Getino M."/>
            <person name="Pursley I."/>
            <person name="Horton D.L."/>
            <person name="Alikhan N.F."/>
            <person name="Baker D."/>
            <person name="Gharbi K."/>
            <person name="Hall N."/>
            <person name="Watson M."/>
            <person name="Adriaenssens E.M."/>
            <person name="Foster-Nyarko E."/>
            <person name="Jarju S."/>
            <person name="Secka A."/>
            <person name="Antonio M."/>
            <person name="Oren A."/>
            <person name="Chaudhuri R.R."/>
            <person name="La Ragione R."/>
            <person name="Hildebrand F."/>
            <person name="Pallen M.J."/>
        </authorList>
    </citation>
    <scope>NUCLEOTIDE SEQUENCE</scope>
    <source>
        <strain evidence="1">ChiHecec2B26-709</strain>
    </source>
</reference>
<dbReference type="Proteomes" id="UP000886881">
    <property type="component" value="Unassembled WGS sequence"/>
</dbReference>
<dbReference type="EMBL" id="DVLC01000033">
    <property type="protein sequence ID" value="HIT46558.1"/>
    <property type="molecule type" value="Genomic_DNA"/>
</dbReference>
<evidence type="ECO:0000313" key="2">
    <source>
        <dbReference type="Proteomes" id="UP000886881"/>
    </source>
</evidence>
<gene>
    <name evidence="1" type="ORF">IAC35_01720</name>
</gene>
<comment type="caution">
    <text evidence="1">The sequence shown here is derived from an EMBL/GenBank/DDBJ whole genome shotgun (WGS) entry which is preliminary data.</text>
</comment>
<evidence type="ECO:0000313" key="1">
    <source>
        <dbReference type="EMBL" id="HIT46558.1"/>
    </source>
</evidence>
<reference evidence="1" key="1">
    <citation type="submission" date="2020-10" db="EMBL/GenBank/DDBJ databases">
        <authorList>
            <person name="Gilroy R."/>
        </authorList>
    </citation>
    <scope>NUCLEOTIDE SEQUENCE</scope>
    <source>
        <strain evidence="1">ChiHecec2B26-709</strain>
    </source>
</reference>
<organism evidence="1 2">
    <name type="scientific">Candidatus Cryptobacteroides merdipullorum</name>
    <dbReference type="NCBI Taxonomy" id="2840771"/>
    <lineage>
        <taxon>Bacteria</taxon>
        <taxon>Pseudomonadati</taxon>
        <taxon>Bacteroidota</taxon>
        <taxon>Bacteroidia</taxon>
        <taxon>Bacteroidales</taxon>
        <taxon>Candidatus Cryptobacteroides</taxon>
    </lineage>
</organism>
<name>A0A9D1GMA0_9BACT</name>
<evidence type="ECO:0008006" key="3">
    <source>
        <dbReference type="Google" id="ProtNLM"/>
    </source>
</evidence>
<accession>A0A9D1GMA0</accession>
<sequence length="1348" mass="153467">MTFLRSYGTAQEEEFRELAERSVSRLPPTLSKPVASLMREVEKGNFSAGMNYALDFLEISVQFVSCCLFVLLQDAEKELPEDAKAMKAIVDKIDSKRALSFGDWVNDIFNPAVRAALKELPDNPLVRSLNAALFVRGANRLLGTKTEPSVVRIRNEYKGHSTTLSNEIYRGVVFTLEPQILAMLKAVEPLQEFSFNFSDGGGSLFRSPDGTEADLYPLVFRNEKGYVYVFQSLKDEDISYISSDEEAVTLIDDSRNAAFDRLLQRSSRSFDIAKEMNWTEMRALLNAESARFLGRVYREKKYNRELFVERKALSRLLGEFSASPLTLFPLLGEAGQGKTNQLCWWTEEISKGDDAVLIFSSSDFAGESLPDALRRIFRSSPRKDAAKIVRELHKRAGEEGRTVYIFFDAVNECLRYKDAPADELNGPAALYEAFRELFIRPEYPRFKLLFTCRSYSWKTLFQLQMKRDATLMFGRDRGQDSEVHGFSDEELRTAWDIYQNLYQMSGGFDELSKVSLVRLKDPLILKIACTNHVGTALPQELQDYSSIALFADMTDRIAHSYAGRQQHEIMLTIAGYILGEYEQGRPSDRIDRAELRRAWDDPSAALHKLSRLIYKQGGLTVAYTELLNKPERPILRYIETPDGRAEIQFIYERYLEYLMAVEFIRRNRRDGSAIPAEAYIRALEEESGSVVYMGALRNALIMDWCDTGDDGTLISLVRDYGDDYEISLLTGEVLNVLIRENYEDRLFALMRRMLDEPLPGRDELTRQFNELTRKIQGNKADEFVIARHKSLKKELGPVLHLGQTVTVSVINGMFLSDWFVGGLYRQDPYELLWKLVGNPLLDIGNDACMYIYYLHNKRHTLEFTPLRENISAAIVRRMFATVQSRGLAATVSDAKLRARAVSFVETGARLAVMLIIDDMLSGRTGASDRAAEMMRDIRGLVSWLTWKFRLVRLVMPFFSMILRRQITFQSSYVNNAVEYQTFWDDSVVPADDGGEGRWCRKYAAELASWFVSGPGDGFSGFSREHPKILKAYMSGDSFSYFILERLLAVAGIAGWENIAPVVRQFFTDGYRGGEWFDYSQMSMLYVLYQVQKKSAAYNPELMEIYSREAADWTRRCKGFFRGRNSHKANTTGLYKRNVMNWYCDVYCTHSGDNVPHDGDTAAAPVFHELIEEAVRTKDKPLLYHLLSNISELVSDNGYVLTALDLLLHVMHLFPDAESVAAFDAMDGGLNENAPQTLVQAVGNVLSTAKNYFPEEVDAFLRRELAGVAFPGVSRYRDEVLNYSPGGETLSDLFTHSFGNFVIWSLVNLDPFKEFAARVVGMSAQASDCFEWYDMVIREGFRTIFGVKI</sequence>
<proteinExistence type="predicted"/>
<protein>
    <recommendedName>
        <fullName evidence="3">NACHT domain-containing protein</fullName>
    </recommendedName>
</protein>